<comment type="caution">
    <text evidence="1">The sequence shown here is derived from an EMBL/GenBank/DDBJ whole genome shotgun (WGS) entry which is preliminary data.</text>
</comment>
<name>A0ABW8VUA3_9BACI</name>
<reference evidence="1 2" key="1">
    <citation type="submission" date="2024-12" db="EMBL/GenBank/DDBJ databases">
        <authorList>
            <person name="Li X."/>
            <person name="Zhang D."/>
        </authorList>
    </citation>
    <scope>NUCLEOTIDE SEQUENCE [LARGE SCALE GENOMIC DNA]</scope>
    <source>
        <strain evidence="1 2">JCM19602</strain>
    </source>
</reference>
<dbReference type="EMBL" id="JBJOSA010000010">
    <property type="protein sequence ID" value="MFL8937757.1"/>
    <property type="molecule type" value="Genomic_DNA"/>
</dbReference>
<evidence type="ECO:0000313" key="1">
    <source>
        <dbReference type="EMBL" id="MFL8937757.1"/>
    </source>
</evidence>
<keyword evidence="2" id="KW-1185">Reference proteome</keyword>
<proteinExistence type="predicted"/>
<evidence type="ECO:0000313" key="2">
    <source>
        <dbReference type="Proteomes" id="UP001628668"/>
    </source>
</evidence>
<accession>A0ABW8VUA3</accession>
<organism evidence="1 2">
    <name type="scientific">Rossellomorea oryzaecorticis</name>
    <dbReference type="NCBI Taxonomy" id="1396505"/>
    <lineage>
        <taxon>Bacteria</taxon>
        <taxon>Bacillati</taxon>
        <taxon>Bacillota</taxon>
        <taxon>Bacilli</taxon>
        <taxon>Bacillales</taxon>
        <taxon>Bacillaceae</taxon>
        <taxon>Rossellomorea</taxon>
    </lineage>
</organism>
<dbReference type="Proteomes" id="UP001628668">
    <property type="component" value="Unassembled WGS sequence"/>
</dbReference>
<sequence>MLKNLPSGTKISITRSIKTSFEHYMASIQWEEDKFDIEDFIKDWRSYITENASWYKSLDEEIKNDPEFHQDLALKINQTIEKVLSETPTEDQIKEIEELQQGQGTDYDFSCKAEARFLLEKLENSSKKN</sequence>
<protein>
    <recommendedName>
        <fullName evidence="3">Group-specific protein</fullName>
    </recommendedName>
</protein>
<gene>
    <name evidence="1" type="ORF">ACKA06_13260</name>
</gene>
<evidence type="ECO:0008006" key="3">
    <source>
        <dbReference type="Google" id="ProtNLM"/>
    </source>
</evidence>
<dbReference type="RefSeq" id="WP_411159866.1">
    <property type="nucleotide sequence ID" value="NZ_JBJOSA010000010.1"/>
</dbReference>